<organism evidence="2">
    <name type="scientific">bioreactor metagenome</name>
    <dbReference type="NCBI Taxonomy" id="1076179"/>
    <lineage>
        <taxon>unclassified sequences</taxon>
        <taxon>metagenomes</taxon>
        <taxon>ecological metagenomes</taxon>
    </lineage>
</organism>
<protein>
    <submittedName>
        <fullName evidence="2">Uncharacterized protein</fullName>
    </submittedName>
</protein>
<comment type="caution">
    <text evidence="2">The sequence shown here is derived from an EMBL/GenBank/DDBJ whole genome shotgun (WGS) entry which is preliminary data.</text>
</comment>
<gene>
    <name evidence="2" type="ORF">SDC9_190920</name>
</gene>
<reference evidence="2" key="1">
    <citation type="submission" date="2019-08" db="EMBL/GenBank/DDBJ databases">
        <authorList>
            <person name="Kucharzyk K."/>
            <person name="Murdoch R.W."/>
            <person name="Higgins S."/>
            <person name="Loffler F."/>
        </authorList>
    </citation>
    <scope>NUCLEOTIDE SEQUENCE</scope>
</reference>
<evidence type="ECO:0000313" key="2">
    <source>
        <dbReference type="EMBL" id="MPN43361.1"/>
    </source>
</evidence>
<feature type="region of interest" description="Disordered" evidence="1">
    <location>
        <begin position="1"/>
        <end position="35"/>
    </location>
</feature>
<evidence type="ECO:0000256" key="1">
    <source>
        <dbReference type="SAM" id="MobiDB-lite"/>
    </source>
</evidence>
<accession>A0A645HWD0</accession>
<dbReference type="AlphaFoldDB" id="A0A645HWD0"/>
<dbReference type="EMBL" id="VSSQ01101711">
    <property type="protein sequence ID" value="MPN43361.1"/>
    <property type="molecule type" value="Genomic_DNA"/>
</dbReference>
<name>A0A645HWD0_9ZZZZ</name>
<proteinExistence type="predicted"/>
<feature type="compositionally biased region" description="Low complexity" evidence="1">
    <location>
        <begin position="25"/>
        <end position="35"/>
    </location>
</feature>
<sequence>MEQTAISPSLTIRKGASHDQILPQDAAGDAGLGSGLRRAAGLGFHPAAAGLEFAAQSDRLKQQRRPAA</sequence>
<feature type="compositionally biased region" description="Polar residues" evidence="1">
    <location>
        <begin position="1"/>
        <end position="10"/>
    </location>
</feature>